<dbReference type="OrthoDB" id="982642at2"/>
<dbReference type="EMBL" id="UGHR01000001">
    <property type="protein sequence ID" value="STQ91754.1"/>
    <property type="molecule type" value="Genomic_DNA"/>
</dbReference>
<keyword evidence="4" id="KW-1185">Reference proteome</keyword>
<dbReference type="Proteomes" id="UP000295794">
    <property type="component" value="Unassembled WGS sequence"/>
</dbReference>
<organism evidence="1 3">
    <name type="scientific">Iodobacter fluviatilis</name>
    <dbReference type="NCBI Taxonomy" id="537"/>
    <lineage>
        <taxon>Bacteria</taxon>
        <taxon>Pseudomonadati</taxon>
        <taxon>Pseudomonadota</taxon>
        <taxon>Betaproteobacteria</taxon>
        <taxon>Neisseriales</taxon>
        <taxon>Chitinibacteraceae</taxon>
        <taxon>Iodobacter</taxon>
    </lineage>
</organism>
<sequence length="84" mass="9389">MNTAFALMACYKSALIPLETVGSEYLGLGKREVNEQAARNRLPFPAIRLSDSNKAPRFVRVEELANWIDHQAAAAQKSWLQSQV</sequence>
<reference evidence="2 4" key="2">
    <citation type="submission" date="2019-03" db="EMBL/GenBank/DDBJ databases">
        <title>Genomic Encyclopedia of Type Strains, Phase IV (KMG-IV): sequencing the most valuable type-strain genomes for metagenomic binning, comparative biology and taxonomic classification.</title>
        <authorList>
            <person name="Goeker M."/>
        </authorList>
    </citation>
    <scope>NUCLEOTIDE SEQUENCE [LARGE SCALE GENOMIC DNA]</scope>
    <source>
        <strain evidence="2 4">DSM 3764</strain>
    </source>
</reference>
<evidence type="ECO:0000313" key="4">
    <source>
        <dbReference type="Proteomes" id="UP000295794"/>
    </source>
</evidence>
<dbReference type="EMBL" id="SMBT01000025">
    <property type="protein sequence ID" value="TCU81238.1"/>
    <property type="molecule type" value="Genomic_DNA"/>
</dbReference>
<accession>A0A377Q906</accession>
<name>A0A377Q906_9NEIS</name>
<protein>
    <submittedName>
        <fullName evidence="1">Pyocin activator protein PrtN</fullName>
    </submittedName>
</protein>
<reference evidence="1 3" key="1">
    <citation type="submission" date="2018-06" db="EMBL/GenBank/DDBJ databases">
        <authorList>
            <consortium name="Pathogen Informatics"/>
            <person name="Doyle S."/>
        </authorList>
    </citation>
    <scope>NUCLEOTIDE SEQUENCE [LARGE SCALE GENOMIC DNA]</scope>
    <source>
        <strain evidence="1 3">NCTC11159</strain>
    </source>
</reference>
<evidence type="ECO:0000313" key="2">
    <source>
        <dbReference type="EMBL" id="TCU81238.1"/>
    </source>
</evidence>
<dbReference type="RefSeq" id="WP_115227933.1">
    <property type="nucleotide sequence ID" value="NZ_CAWOLO010000025.1"/>
</dbReference>
<dbReference type="Pfam" id="PF11112">
    <property type="entry name" value="PyocinActivator"/>
    <property type="match status" value="1"/>
</dbReference>
<dbReference type="Proteomes" id="UP000255108">
    <property type="component" value="Unassembled WGS sequence"/>
</dbReference>
<proteinExistence type="predicted"/>
<dbReference type="GO" id="GO:0006355">
    <property type="term" value="P:regulation of DNA-templated transcription"/>
    <property type="evidence" value="ECO:0007669"/>
    <property type="project" value="InterPro"/>
</dbReference>
<dbReference type="AlphaFoldDB" id="A0A377Q906"/>
<evidence type="ECO:0000313" key="1">
    <source>
        <dbReference type="EMBL" id="STQ91754.1"/>
    </source>
</evidence>
<dbReference type="InterPro" id="IPR020518">
    <property type="entry name" value="Tscrpt_reg_PrtN"/>
</dbReference>
<evidence type="ECO:0000313" key="3">
    <source>
        <dbReference type="Proteomes" id="UP000255108"/>
    </source>
</evidence>
<gene>
    <name evidence="2" type="ORF">EV682_12541</name>
    <name evidence="1" type="ORF">NCTC11159_02831</name>
</gene>